<protein>
    <submittedName>
        <fullName evidence="3">Metallophosphoesterase</fullName>
    </submittedName>
</protein>
<name>A0A5P8FJ46_9MICO</name>
<evidence type="ECO:0000313" key="3">
    <source>
        <dbReference type="EMBL" id="QFQ29161.2"/>
    </source>
</evidence>
<accession>A0A5P8FJ46</accession>
<keyword evidence="1" id="KW-0472">Membrane</keyword>
<sequence length="536" mass="56471">MSDDDDVCIHGQILPAGNPGRPSYHRAMPSPFAVRRVGGVVLTAVVTALVALVTGVVTTVLLPTTVSTDYYSAQVRLSPSWEQRSSISAETVVGSVSADFTGLAPGIEVEPQIREEVTDVVAGGRVSTTELVVGGAERARVIEEAAVGVGLRMAGGALLGAGAVLAVRSLWRRRRPGARAVVGTALVWGLTCAAVGIGAASTYREERFAALETTGLLRLAADNASLFTDVEERAGQAAPYLRNLLALSAALGSEYTPTEIATRPAVTVLLVSDIHASNQYALMRTIVEERDVDVVVDTGDLVNLGRVEELRLSRITRGIESLGVPYVFVRGNHDATSADDTALLDALSTVDNVVLPDPGDGSYALADVGGVRIAGFGDPRYYGDADDGSTEPQEAARDRWVEALGDAEPPDLTLSHEAPALADAPGRLRVHGHGHVPDVDGNRVALGTFTGGGTLSHFRLDEADQELVGQPSSFDLLTIDDQCRGQTLTRYLYRSVLEGRPSLDRVSVLNAARIMEPPAEGRTCGTGELSVRPLGD</sequence>
<keyword evidence="1" id="KW-1133">Transmembrane helix</keyword>
<keyword evidence="1" id="KW-0812">Transmembrane</keyword>
<dbReference type="KEGG" id="jme:EEW87_000670"/>
<dbReference type="AlphaFoldDB" id="A0A5P8FJ46"/>
<feature type="transmembrane region" description="Helical" evidence="1">
    <location>
        <begin position="180"/>
        <end position="200"/>
    </location>
</feature>
<reference evidence="3 4" key="1">
    <citation type="submission" date="2019-09" db="EMBL/GenBank/DDBJ databases">
        <title>Complete Genome Sequence of Janibacter melonis M714 with both human health impact and industrial applications.</title>
        <authorList>
            <person name="Jin M."/>
            <person name="Zhao Q.R."/>
        </authorList>
    </citation>
    <scope>NUCLEOTIDE SEQUENCE [LARGE SCALE GENOMIC DNA]</scope>
    <source>
        <strain evidence="3 4">M714</strain>
    </source>
</reference>
<feature type="domain" description="Calcineurin-like phosphoesterase" evidence="2">
    <location>
        <begin position="267"/>
        <end position="436"/>
    </location>
</feature>
<dbReference type="InterPro" id="IPR004843">
    <property type="entry name" value="Calcineurin-like_PHP"/>
</dbReference>
<evidence type="ECO:0000256" key="1">
    <source>
        <dbReference type="SAM" id="Phobius"/>
    </source>
</evidence>
<proteinExistence type="predicted"/>
<organism evidence="3 4">
    <name type="scientific">Janibacter melonis</name>
    <dbReference type="NCBI Taxonomy" id="262209"/>
    <lineage>
        <taxon>Bacteria</taxon>
        <taxon>Bacillati</taxon>
        <taxon>Actinomycetota</taxon>
        <taxon>Actinomycetes</taxon>
        <taxon>Micrococcales</taxon>
        <taxon>Intrasporangiaceae</taxon>
        <taxon>Janibacter</taxon>
    </lineage>
</organism>
<dbReference type="InterPro" id="IPR029052">
    <property type="entry name" value="Metallo-depent_PP-like"/>
</dbReference>
<dbReference type="CDD" id="cd00838">
    <property type="entry name" value="MPP_superfamily"/>
    <property type="match status" value="1"/>
</dbReference>
<dbReference type="Gene3D" id="3.60.21.10">
    <property type="match status" value="1"/>
</dbReference>
<dbReference type="SUPFAM" id="SSF56300">
    <property type="entry name" value="Metallo-dependent phosphatases"/>
    <property type="match status" value="1"/>
</dbReference>
<gene>
    <name evidence="3" type="ORF">EEW87_000670</name>
</gene>
<dbReference type="EMBL" id="CP044548">
    <property type="protein sequence ID" value="QFQ29161.2"/>
    <property type="molecule type" value="Genomic_DNA"/>
</dbReference>
<evidence type="ECO:0000313" key="4">
    <source>
        <dbReference type="Proteomes" id="UP000271708"/>
    </source>
</evidence>
<feature type="transmembrane region" description="Helical" evidence="1">
    <location>
        <begin position="149"/>
        <end position="168"/>
    </location>
</feature>
<dbReference type="Pfam" id="PF00149">
    <property type="entry name" value="Metallophos"/>
    <property type="match status" value="1"/>
</dbReference>
<feature type="transmembrane region" description="Helical" evidence="1">
    <location>
        <begin position="37"/>
        <end position="62"/>
    </location>
</feature>
<evidence type="ECO:0000259" key="2">
    <source>
        <dbReference type="Pfam" id="PF00149"/>
    </source>
</evidence>
<dbReference type="GO" id="GO:0016787">
    <property type="term" value="F:hydrolase activity"/>
    <property type="evidence" value="ECO:0007669"/>
    <property type="project" value="InterPro"/>
</dbReference>
<dbReference type="Proteomes" id="UP000271708">
    <property type="component" value="Chromosome"/>
</dbReference>